<gene>
    <name evidence="6" type="ORF">AADA34_00460</name>
</gene>
<dbReference type="SUPFAM" id="SSF116734">
    <property type="entry name" value="DNA methylase specificity domain"/>
    <property type="match status" value="1"/>
</dbReference>
<evidence type="ECO:0000256" key="2">
    <source>
        <dbReference type="ARBA" id="ARBA00022747"/>
    </source>
</evidence>
<dbReference type="InterPro" id="IPR052021">
    <property type="entry name" value="Type-I_RS_S_subunit"/>
</dbReference>
<protein>
    <submittedName>
        <fullName evidence="6">Restriction endonuclease subunit S</fullName>
        <ecNumber evidence="6">3.1.21.-</ecNumber>
    </submittedName>
</protein>
<dbReference type="InterPro" id="IPR044946">
    <property type="entry name" value="Restrct_endonuc_typeI_TRD_sf"/>
</dbReference>
<dbReference type="GO" id="GO:0004519">
    <property type="term" value="F:endonuclease activity"/>
    <property type="evidence" value="ECO:0007669"/>
    <property type="project" value="UniProtKB-KW"/>
</dbReference>
<evidence type="ECO:0000256" key="3">
    <source>
        <dbReference type="ARBA" id="ARBA00023125"/>
    </source>
</evidence>
<sequence>MPKNSIAIVIRVGVGKLALIEKDYATSQDFLSLTIKDYNNVYILYKLYSLINKISKNLQGTSIKGVTKKELLLNKIKVSRNLEEQTKIADFLSNLDKLVEKQSTKINLLKQRKQGLLQKMFV</sequence>
<evidence type="ECO:0000256" key="1">
    <source>
        <dbReference type="ARBA" id="ARBA00010923"/>
    </source>
</evidence>
<dbReference type="PANTHER" id="PTHR30408:SF12">
    <property type="entry name" value="TYPE I RESTRICTION ENZYME MJAVIII SPECIFICITY SUBUNIT"/>
    <property type="match status" value="1"/>
</dbReference>
<dbReference type="InterPro" id="IPR000055">
    <property type="entry name" value="Restrct_endonuc_typeI_TRD"/>
</dbReference>
<evidence type="ECO:0000313" key="7">
    <source>
        <dbReference type="Proteomes" id="UP001380601"/>
    </source>
</evidence>
<dbReference type="Gene3D" id="3.90.220.20">
    <property type="entry name" value="DNA methylase specificity domains"/>
    <property type="match status" value="1"/>
</dbReference>
<keyword evidence="2" id="KW-0680">Restriction system</keyword>
<organism evidence="6 7">
    <name type="scientific">Staphylococcus debuckii</name>
    <dbReference type="NCBI Taxonomy" id="2044912"/>
    <lineage>
        <taxon>Bacteria</taxon>
        <taxon>Bacillati</taxon>
        <taxon>Bacillota</taxon>
        <taxon>Bacilli</taxon>
        <taxon>Bacillales</taxon>
        <taxon>Staphylococcaceae</taxon>
        <taxon>Staphylococcus</taxon>
    </lineage>
</organism>
<dbReference type="PANTHER" id="PTHR30408">
    <property type="entry name" value="TYPE-1 RESTRICTION ENZYME ECOKI SPECIFICITY PROTEIN"/>
    <property type="match status" value="1"/>
</dbReference>
<dbReference type="Proteomes" id="UP001380601">
    <property type="component" value="Unassembled WGS sequence"/>
</dbReference>
<reference evidence="6 7" key="1">
    <citation type="submission" date="2024-04" db="EMBL/GenBank/DDBJ databases">
        <title>Staphylococcus debuckii a clinical isolate.</title>
        <authorList>
            <person name="Magnan C."/>
            <person name="Plumet L."/>
            <person name="Morsli M."/>
            <person name="Molle V."/>
            <person name="Lavigne J.-P."/>
        </authorList>
    </citation>
    <scope>NUCLEOTIDE SEQUENCE [LARGE SCALE GENOMIC DNA]</scope>
    <source>
        <strain evidence="6 7">NSD001</strain>
    </source>
</reference>
<dbReference type="Gene3D" id="1.10.287.1120">
    <property type="entry name" value="Bipartite methylase S protein"/>
    <property type="match status" value="1"/>
</dbReference>
<dbReference type="Pfam" id="PF01420">
    <property type="entry name" value="Methylase_S"/>
    <property type="match status" value="1"/>
</dbReference>
<feature type="domain" description="Type I restriction modification DNA specificity" evidence="5">
    <location>
        <begin position="2"/>
        <end position="110"/>
    </location>
</feature>
<comment type="caution">
    <text evidence="6">The sequence shown here is derived from an EMBL/GenBank/DDBJ whole genome shotgun (WGS) entry which is preliminary data.</text>
</comment>
<dbReference type="EC" id="3.1.21.-" evidence="6"/>
<keyword evidence="3" id="KW-0238">DNA-binding</keyword>
<evidence type="ECO:0000313" key="6">
    <source>
        <dbReference type="EMBL" id="MEL0537193.1"/>
    </source>
</evidence>
<keyword evidence="7" id="KW-1185">Reference proteome</keyword>
<proteinExistence type="inferred from homology"/>
<accession>A0ABU9EY73</accession>
<keyword evidence="6" id="KW-0540">Nuclease</keyword>
<evidence type="ECO:0000259" key="5">
    <source>
        <dbReference type="Pfam" id="PF01420"/>
    </source>
</evidence>
<evidence type="ECO:0000256" key="4">
    <source>
        <dbReference type="SAM" id="Coils"/>
    </source>
</evidence>
<name>A0ABU9EY73_9STAP</name>
<dbReference type="EMBL" id="JBBWSC010000001">
    <property type="protein sequence ID" value="MEL0537193.1"/>
    <property type="molecule type" value="Genomic_DNA"/>
</dbReference>
<dbReference type="GO" id="GO:0016787">
    <property type="term" value="F:hydrolase activity"/>
    <property type="evidence" value="ECO:0007669"/>
    <property type="project" value="UniProtKB-KW"/>
</dbReference>
<keyword evidence="6" id="KW-0255">Endonuclease</keyword>
<keyword evidence="6" id="KW-0378">Hydrolase</keyword>
<dbReference type="RefSeq" id="WP_341611291.1">
    <property type="nucleotide sequence ID" value="NZ_JBBWSC010000001.1"/>
</dbReference>
<feature type="coiled-coil region" evidence="4">
    <location>
        <begin position="92"/>
        <end position="119"/>
    </location>
</feature>
<keyword evidence="4" id="KW-0175">Coiled coil</keyword>
<comment type="similarity">
    <text evidence="1">Belongs to the type-I restriction system S methylase family.</text>
</comment>